<feature type="compositionally biased region" description="Basic and acidic residues" evidence="1">
    <location>
        <begin position="161"/>
        <end position="177"/>
    </location>
</feature>
<feature type="compositionally biased region" description="Acidic residues" evidence="1">
    <location>
        <begin position="408"/>
        <end position="417"/>
    </location>
</feature>
<feature type="region of interest" description="Disordered" evidence="1">
    <location>
        <begin position="153"/>
        <end position="188"/>
    </location>
</feature>
<feature type="compositionally biased region" description="Low complexity" evidence="1">
    <location>
        <begin position="617"/>
        <end position="626"/>
    </location>
</feature>
<dbReference type="EMBL" id="HBUF01286128">
    <property type="protein sequence ID" value="CAG6688305.1"/>
    <property type="molecule type" value="Transcribed_RNA"/>
</dbReference>
<dbReference type="AlphaFoldDB" id="A0A8D8TLJ5"/>
<organism evidence="2">
    <name type="scientific">Cacopsylla melanoneura</name>
    <dbReference type="NCBI Taxonomy" id="428564"/>
    <lineage>
        <taxon>Eukaryota</taxon>
        <taxon>Metazoa</taxon>
        <taxon>Ecdysozoa</taxon>
        <taxon>Arthropoda</taxon>
        <taxon>Hexapoda</taxon>
        <taxon>Insecta</taxon>
        <taxon>Pterygota</taxon>
        <taxon>Neoptera</taxon>
        <taxon>Paraneoptera</taxon>
        <taxon>Hemiptera</taxon>
        <taxon>Sternorrhyncha</taxon>
        <taxon>Psylloidea</taxon>
        <taxon>Psyllidae</taxon>
        <taxon>Psyllinae</taxon>
        <taxon>Cacopsylla</taxon>
    </lineage>
</organism>
<sequence>MASPDIDPLANTDEIHQNLSKINPNLAMLTENDINLIQKMQYLSSLAPQPIQPKTNGRNTSLVTNKSLPDILCTCPQKCDEKIPLKVRTYMFKYYHALSRDRPKQEALLLRFIEMKSLAQRLKEDNKRVQCRYKAPTNRKAIQFIFEDESVSLSDDEGNENEPKQKRAKLDLDKEESPNPNPNEMTVLKSDPSITYRIDKSGNTEVCQKAFMNVFLVPEKRVRAVREKLVASKRIIIEKEMAQAQVMNSELETAVKIAQDLAAGCKPLLQMLQQNHPNKISDEDDSFDISGQLLNAIDSDIELVNNFFYNQLWKPEIFEGFVSPKDVAPTKNLLNGTYNGTFDSSLNSTAKSVNGTMNSALLDETFDSVINASAQDSDVNMTAPEESIQESTINESTINEETFQTDNDPLEEDTQEDPFEKDPLESPASAEDLEVQAASENTPLPNGDMPLNLNINGGATSPDSISSRTSPDSTVSRNSSSTTTSNSAGLAKPLNLATENGAAMDLSTSSPHRSSSSSSSSKSRSSHHNGSHRSEPMRNSSRSSSSTSSIQNILNNHQAAVAAAAAAGNFFMPPLMPSALFDPDLTKYLSGLESSISITPKMSNGRERGSGSRRSRNNGNGNYANGANSQATAAALTAQLIQNALAQSSISVTATTGGSSSRYNQHSMSSLNQILNIPDSVSITPTLVDKSKS</sequence>
<feature type="compositionally biased region" description="Polar residues" evidence="1">
    <location>
        <begin position="389"/>
        <end position="407"/>
    </location>
</feature>
<protein>
    <submittedName>
        <fullName evidence="2">Uncharacterized protein</fullName>
    </submittedName>
</protein>
<feature type="compositionally biased region" description="Low complexity" evidence="1">
    <location>
        <begin position="540"/>
        <end position="549"/>
    </location>
</feature>
<evidence type="ECO:0000256" key="1">
    <source>
        <dbReference type="SAM" id="MobiDB-lite"/>
    </source>
</evidence>
<feature type="region of interest" description="Disordered" evidence="1">
    <location>
        <begin position="598"/>
        <end position="626"/>
    </location>
</feature>
<evidence type="ECO:0000313" key="2">
    <source>
        <dbReference type="EMBL" id="CAG6688305.1"/>
    </source>
</evidence>
<reference evidence="2" key="1">
    <citation type="submission" date="2021-05" db="EMBL/GenBank/DDBJ databases">
        <authorList>
            <person name="Alioto T."/>
            <person name="Alioto T."/>
            <person name="Gomez Garrido J."/>
        </authorList>
    </citation>
    <scope>NUCLEOTIDE SEQUENCE</scope>
</reference>
<accession>A0A8D8TLJ5</accession>
<proteinExistence type="predicted"/>
<feature type="region of interest" description="Disordered" evidence="1">
    <location>
        <begin position="384"/>
        <end position="492"/>
    </location>
</feature>
<name>A0A8D8TLJ5_9HEMI</name>
<feature type="region of interest" description="Disordered" evidence="1">
    <location>
        <begin position="504"/>
        <end position="550"/>
    </location>
</feature>
<feature type="compositionally biased region" description="Polar residues" evidence="1">
    <location>
        <begin position="453"/>
        <end position="468"/>
    </location>
</feature>
<feature type="compositionally biased region" description="Low complexity" evidence="1">
    <location>
        <begin position="469"/>
        <end position="487"/>
    </location>
</feature>
<feature type="compositionally biased region" description="Low complexity" evidence="1">
    <location>
        <begin position="507"/>
        <end position="523"/>
    </location>
</feature>